<evidence type="ECO:0000313" key="4">
    <source>
        <dbReference type="Proteomes" id="UP001432202"/>
    </source>
</evidence>
<dbReference type="PANTHER" id="PTHR34236:SF1">
    <property type="entry name" value="DIMETHYL SULFOXIDE REDUCTASE TRANSCRIPTIONAL ACTIVATOR"/>
    <property type="match status" value="1"/>
</dbReference>
<name>A0AAX4L1W5_9CREN</name>
<dbReference type="PANTHER" id="PTHR34236">
    <property type="entry name" value="DIMETHYL SULFOXIDE REDUCTASE TRANSCRIPTIONAL ACTIVATOR"/>
    <property type="match status" value="1"/>
</dbReference>
<dbReference type="GeneID" id="89335870"/>
<accession>A0AAX4L1W5</accession>
<feature type="coiled-coil region" evidence="1">
    <location>
        <begin position="129"/>
        <end position="156"/>
    </location>
</feature>
<evidence type="ECO:0000313" key="3">
    <source>
        <dbReference type="EMBL" id="WWQ61223.1"/>
    </source>
</evidence>
<organism evidence="3 4">
    <name type="scientific">Sulfolobus tengchongensis</name>
    <dbReference type="NCBI Taxonomy" id="207809"/>
    <lineage>
        <taxon>Archaea</taxon>
        <taxon>Thermoproteota</taxon>
        <taxon>Thermoprotei</taxon>
        <taxon>Sulfolobales</taxon>
        <taxon>Sulfolobaceae</taxon>
        <taxon>Sulfolobus</taxon>
    </lineage>
</organism>
<gene>
    <name evidence="3" type="ORF">V6M85_03840</name>
</gene>
<feature type="domain" description="HTH bat-type" evidence="2">
    <location>
        <begin position="153"/>
        <end position="204"/>
    </location>
</feature>
<keyword evidence="1" id="KW-0175">Coiled coil</keyword>
<dbReference type="AlphaFoldDB" id="A0AAX4L1W5"/>
<protein>
    <submittedName>
        <fullName evidence="3">Helix-turn-helix domain-containing protein</fullName>
    </submittedName>
</protein>
<dbReference type="EMBL" id="CP146016">
    <property type="protein sequence ID" value="WWQ61223.1"/>
    <property type="molecule type" value="Genomic_DNA"/>
</dbReference>
<evidence type="ECO:0000259" key="2">
    <source>
        <dbReference type="Pfam" id="PF04967"/>
    </source>
</evidence>
<reference evidence="3 4" key="1">
    <citation type="submission" date="2024-02" db="EMBL/GenBank/DDBJ databases">
        <title>STSV induces naive adaptation in Sulfolobus.</title>
        <authorList>
            <person name="Xiang X."/>
            <person name="Song M."/>
        </authorList>
    </citation>
    <scope>NUCLEOTIDE SEQUENCE [LARGE SCALE GENOMIC DNA]</scope>
    <source>
        <strain evidence="3 4">RT2</strain>
    </source>
</reference>
<dbReference type="InterPro" id="IPR007050">
    <property type="entry name" value="HTH_bacterioopsin"/>
</dbReference>
<evidence type="ECO:0000256" key="1">
    <source>
        <dbReference type="SAM" id="Coils"/>
    </source>
</evidence>
<dbReference type="RefSeq" id="WP_338603202.1">
    <property type="nucleotide sequence ID" value="NZ_CP146016.1"/>
</dbReference>
<dbReference type="Proteomes" id="UP001432202">
    <property type="component" value="Chromosome"/>
</dbReference>
<sequence>MEKFSVLSVDLLHPNCWTELTAKYNVNIKLLSQEFDNEDIFSSKVMVIGKDSKDLIRELRNNNSIKIIRLDFLDNYGFIMEFIYPKRNSISNLLYEANSLVLSHRIFHGIEKWKIIVKSSLISSLSEKLEKMSNLLSFKKMELEKVENLIDKLTDRNMKFLKIAYDKGLFEYPKNCNLSILSKELGIRPNTLLYHIRKSEKILLEILLDEYYSLL</sequence>
<proteinExistence type="predicted"/>
<keyword evidence="4" id="KW-1185">Reference proteome</keyword>
<dbReference type="Pfam" id="PF04967">
    <property type="entry name" value="HTH_10"/>
    <property type="match status" value="1"/>
</dbReference>